<reference evidence="1 2" key="1">
    <citation type="submission" date="2023-08" db="EMBL/GenBank/DDBJ databases">
        <title>Comparative genomics and taxonomic characterization of three novel marine species of genus Marivirga.</title>
        <authorList>
            <person name="Muhammad N."/>
            <person name="Kim S.-G."/>
        </authorList>
    </citation>
    <scope>NUCLEOTIDE SEQUENCE [LARGE SCALE GENOMIC DNA]</scope>
    <source>
        <strain evidence="1 2">BDSF4-3</strain>
    </source>
</reference>
<protein>
    <submittedName>
        <fullName evidence="1">Uncharacterized protein</fullName>
    </submittedName>
</protein>
<name>A0AA49JC93_9BACT</name>
<dbReference type="EMBL" id="CP129971">
    <property type="protein sequence ID" value="WKK78356.2"/>
    <property type="molecule type" value="Genomic_DNA"/>
</dbReference>
<sequence length="286" mass="31913">MTKLVALGQIEDPKIEETSNKTRAKVIVYTKTGEVYKGFFVSQNKDFLEIETENNGTIKIPTQRIKNIESVDENSQANYDEKERLEQVNPVRYMLGTSAFNYEKGGNYIRNNPMTYHRGITDNFSIGVGTSPWALVFGIPILYLNPHFTKQLRENVHFKIGLDAFAGTSILEGEGAAAAILNTGITIGEPDLNLTGTIYYGAISGLQKINPFYSLAGMARVSKNLMVVSEGLYIPSEFNDDLSFVFYGGRYITDLASYDFGFFFNQAISEFIPFGVPFVAVTVKLY</sequence>
<organism evidence="1 2">
    <name type="scientific">Marivirga salinarum</name>
    <dbReference type="NCBI Taxonomy" id="3059078"/>
    <lineage>
        <taxon>Bacteria</taxon>
        <taxon>Pseudomonadati</taxon>
        <taxon>Bacteroidota</taxon>
        <taxon>Cytophagia</taxon>
        <taxon>Cytophagales</taxon>
        <taxon>Marivirgaceae</taxon>
        <taxon>Marivirga</taxon>
    </lineage>
</organism>
<accession>A0AA49JC93</accession>
<proteinExistence type="predicted"/>
<dbReference type="AlphaFoldDB" id="A0AA49JC93"/>
<dbReference type="KEGG" id="msaa:QYS49_15795"/>
<gene>
    <name evidence="1" type="ORF">QYS49_15795</name>
</gene>
<evidence type="ECO:0000313" key="1">
    <source>
        <dbReference type="EMBL" id="WKK78356.2"/>
    </source>
</evidence>
<evidence type="ECO:0000313" key="2">
    <source>
        <dbReference type="Proteomes" id="UP001230496"/>
    </source>
</evidence>
<keyword evidence="2" id="KW-1185">Reference proteome</keyword>
<dbReference type="RefSeq" id="WP_308348668.1">
    <property type="nucleotide sequence ID" value="NZ_CP129971.1"/>
</dbReference>
<dbReference type="Proteomes" id="UP001230496">
    <property type="component" value="Chromosome"/>
</dbReference>